<evidence type="ECO:0008006" key="9">
    <source>
        <dbReference type="Google" id="ProtNLM"/>
    </source>
</evidence>
<dbReference type="AlphaFoldDB" id="A0A662DFQ0"/>
<keyword evidence="5" id="KW-0862">Zinc</keyword>
<dbReference type="InterPro" id="IPR012091">
    <property type="entry name" value="Pept_M54_archaemetzncn_arc/bac"/>
</dbReference>
<sequence>MRTIYLVPVGKVEQELLVYLSTRIEKILPRLVEIGKTLPDPDYAYNKNRGQYQSDLILVKLQKLGLEEAEKILGVANLDLYIPGLNFVFGQAIIGGRVALIGLSRLKQGFYGLPENKELYYTRALKEALHELGHTFGLSHCGKRECIMHFSNSLADTDYKESGFCKKCWKK</sequence>
<dbReference type="InterPro" id="IPR012962">
    <property type="entry name" value="Pept_M54_archaemetzincn"/>
</dbReference>
<protein>
    <recommendedName>
        <fullName evidence="9">Archemetzincin</fullName>
    </recommendedName>
</protein>
<evidence type="ECO:0000256" key="5">
    <source>
        <dbReference type="ARBA" id="ARBA00022833"/>
    </source>
</evidence>
<dbReference type="Proteomes" id="UP000280417">
    <property type="component" value="Unassembled WGS sequence"/>
</dbReference>
<feature type="non-terminal residue" evidence="7">
    <location>
        <position position="171"/>
    </location>
</feature>
<dbReference type="PIRSF" id="PIRSF005785">
    <property type="entry name" value="Zn-prot_arch"/>
    <property type="match status" value="1"/>
</dbReference>
<keyword evidence="6" id="KW-0482">Metalloprotease</keyword>
<reference evidence="7 8" key="1">
    <citation type="submission" date="2018-06" db="EMBL/GenBank/DDBJ databases">
        <title>Extensive metabolic versatility and redundancy in microbially diverse, dynamic hydrothermal sediments.</title>
        <authorList>
            <person name="Dombrowski N."/>
            <person name="Teske A."/>
            <person name="Baker B.J."/>
        </authorList>
    </citation>
    <scope>NUCLEOTIDE SEQUENCE [LARGE SCALE GENOMIC DNA]</scope>
    <source>
        <strain evidence="7">B3_G15</strain>
    </source>
</reference>
<dbReference type="Gene3D" id="3.40.390.10">
    <property type="entry name" value="Collagenase (Catalytic Domain)"/>
    <property type="match status" value="1"/>
</dbReference>
<proteinExistence type="inferred from homology"/>
<organism evidence="7 8">
    <name type="scientific">Aerophobetes bacterium</name>
    <dbReference type="NCBI Taxonomy" id="2030807"/>
    <lineage>
        <taxon>Bacteria</taxon>
        <taxon>Candidatus Aerophobota</taxon>
    </lineage>
</organism>
<dbReference type="EMBL" id="QMQA01000036">
    <property type="protein sequence ID" value="RLE14620.1"/>
    <property type="molecule type" value="Genomic_DNA"/>
</dbReference>
<gene>
    <name evidence="7" type="ORF">DRJ04_02065</name>
</gene>
<evidence type="ECO:0000256" key="2">
    <source>
        <dbReference type="ARBA" id="ARBA00022670"/>
    </source>
</evidence>
<dbReference type="PANTHER" id="PTHR15910:SF1">
    <property type="entry name" value="ARCHAEMETZINCIN-2"/>
    <property type="match status" value="1"/>
</dbReference>
<evidence type="ECO:0000313" key="8">
    <source>
        <dbReference type="Proteomes" id="UP000280417"/>
    </source>
</evidence>
<dbReference type="GO" id="GO:0006508">
    <property type="term" value="P:proteolysis"/>
    <property type="evidence" value="ECO:0007669"/>
    <property type="project" value="UniProtKB-KW"/>
</dbReference>
<dbReference type="HAMAP" id="MF_01842">
    <property type="entry name" value="Archaemetzincin"/>
    <property type="match status" value="1"/>
</dbReference>
<dbReference type="SUPFAM" id="SSF55486">
    <property type="entry name" value="Metalloproteases ('zincins'), catalytic domain"/>
    <property type="match status" value="1"/>
</dbReference>
<dbReference type="CDD" id="cd11375">
    <property type="entry name" value="Peptidase_M54"/>
    <property type="match status" value="1"/>
</dbReference>
<evidence type="ECO:0000313" key="7">
    <source>
        <dbReference type="EMBL" id="RLE14620.1"/>
    </source>
</evidence>
<evidence type="ECO:0000256" key="1">
    <source>
        <dbReference type="ARBA" id="ARBA00001947"/>
    </source>
</evidence>
<dbReference type="NCBIfam" id="NF033823">
    <property type="entry name" value="archmetzin"/>
    <property type="match status" value="1"/>
</dbReference>
<comment type="cofactor">
    <cofactor evidence="1">
        <name>Zn(2+)</name>
        <dbReference type="ChEBI" id="CHEBI:29105"/>
    </cofactor>
</comment>
<name>A0A662DFQ0_UNCAE</name>
<evidence type="ECO:0000256" key="4">
    <source>
        <dbReference type="ARBA" id="ARBA00022801"/>
    </source>
</evidence>
<dbReference type="GO" id="GO:0008237">
    <property type="term" value="F:metallopeptidase activity"/>
    <property type="evidence" value="ECO:0007669"/>
    <property type="project" value="UniProtKB-KW"/>
</dbReference>
<keyword evidence="4" id="KW-0378">Hydrolase</keyword>
<dbReference type="Pfam" id="PF07998">
    <property type="entry name" value="Peptidase_M54"/>
    <property type="match status" value="1"/>
</dbReference>
<accession>A0A662DFQ0</accession>
<comment type="caution">
    <text evidence="7">The sequence shown here is derived from an EMBL/GenBank/DDBJ whole genome shotgun (WGS) entry which is preliminary data.</text>
</comment>
<dbReference type="PANTHER" id="PTHR15910">
    <property type="entry name" value="ARCHAEMETZINCIN"/>
    <property type="match status" value="1"/>
</dbReference>
<keyword evidence="3" id="KW-0479">Metal-binding</keyword>
<dbReference type="GO" id="GO:0008270">
    <property type="term" value="F:zinc ion binding"/>
    <property type="evidence" value="ECO:0007669"/>
    <property type="project" value="InterPro"/>
</dbReference>
<keyword evidence="2" id="KW-0645">Protease</keyword>
<dbReference type="InterPro" id="IPR024079">
    <property type="entry name" value="MetalloPept_cat_dom_sf"/>
</dbReference>
<evidence type="ECO:0000256" key="3">
    <source>
        <dbReference type="ARBA" id="ARBA00022723"/>
    </source>
</evidence>
<evidence type="ECO:0000256" key="6">
    <source>
        <dbReference type="ARBA" id="ARBA00023049"/>
    </source>
</evidence>